<reference evidence="1 2" key="1">
    <citation type="submission" date="2019-09" db="EMBL/GenBank/DDBJ databases">
        <authorList>
            <person name="Ou C."/>
        </authorList>
    </citation>
    <scope>NUCLEOTIDE SEQUENCE [LARGE SCALE GENOMIC DNA]</scope>
    <source>
        <strain evidence="1">S2</strain>
        <tissue evidence="1">Leaf</tissue>
    </source>
</reference>
<evidence type="ECO:0000313" key="2">
    <source>
        <dbReference type="Proteomes" id="UP000327157"/>
    </source>
</evidence>
<name>A0A5N5FZR1_9ROSA</name>
<dbReference type="Proteomes" id="UP000327157">
    <property type="component" value="Chromosome 11"/>
</dbReference>
<dbReference type="AlphaFoldDB" id="A0A5N5FZR1"/>
<comment type="caution">
    <text evidence="1">The sequence shown here is derived from an EMBL/GenBank/DDBJ whole genome shotgun (WGS) entry which is preliminary data.</text>
</comment>
<dbReference type="EMBL" id="SMOL01000559">
    <property type="protein sequence ID" value="KAB2606642.1"/>
    <property type="molecule type" value="Genomic_DNA"/>
</dbReference>
<evidence type="ECO:0000313" key="1">
    <source>
        <dbReference type="EMBL" id="KAB2606642.1"/>
    </source>
</evidence>
<gene>
    <name evidence="1" type="ORF">D8674_006359</name>
</gene>
<proteinExistence type="predicted"/>
<sequence length="143" mass="15875">MAMWMGAWRGSLLSKPARGISCHVFTFSTNFYKMGKKFCRKCVIQISEKAFTILKSCGARSLLLEAMLVIWPSHKGPMFGSMMYDFLAGCYLFQEWQRCQACGHTSRTARTSLIAPKQGDGGTATSSDLALLGAIESMIELIR</sequence>
<accession>A0A5N5FZR1</accession>
<keyword evidence="2" id="KW-1185">Reference proteome</keyword>
<organism evidence="1 2">
    <name type="scientific">Pyrus ussuriensis x Pyrus communis</name>
    <dbReference type="NCBI Taxonomy" id="2448454"/>
    <lineage>
        <taxon>Eukaryota</taxon>
        <taxon>Viridiplantae</taxon>
        <taxon>Streptophyta</taxon>
        <taxon>Embryophyta</taxon>
        <taxon>Tracheophyta</taxon>
        <taxon>Spermatophyta</taxon>
        <taxon>Magnoliopsida</taxon>
        <taxon>eudicotyledons</taxon>
        <taxon>Gunneridae</taxon>
        <taxon>Pentapetalae</taxon>
        <taxon>rosids</taxon>
        <taxon>fabids</taxon>
        <taxon>Rosales</taxon>
        <taxon>Rosaceae</taxon>
        <taxon>Amygdaloideae</taxon>
        <taxon>Maleae</taxon>
        <taxon>Pyrus</taxon>
    </lineage>
</organism>
<protein>
    <submittedName>
        <fullName evidence="1">Uncharacterized protein</fullName>
    </submittedName>
</protein>
<reference evidence="2" key="2">
    <citation type="submission" date="2019-10" db="EMBL/GenBank/DDBJ databases">
        <title>A de novo genome assembly of a pear dwarfing rootstock.</title>
        <authorList>
            <person name="Wang F."/>
            <person name="Wang J."/>
            <person name="Li S."/>
            <person name="Zhang Y."/>
            <person name="Fang M."/>
            <person name="Ma L."/>
            <person name="Zhao Y."/>
            <person name="Jiang S."/>
        </authorList>
    </citation>
    <scope>NUCLEOTIDE SEQUENCE [LARGE SCALE GENOMIC DNA]</scope>
</reference>
<reference evidence="1 2" key="3">
    <citation type="submission" date="2019-11" db="EMBL/GenBank/DDBJ databases">
        <title>A de novo genome assembly of a pear dwarfing rootstock.</title>
        <authorList>
            <person name="Wang F."/>
            <person name="Wang J."/>
            <person name="Li S."/>
            <person name="Zhang Y."/>
            <person name="Fang M."/>
            <person name="Ma L."/>
            <person name="Zhao Y."/>
            <person name="Jiang S."/>
        </authorList>
    </citation>
    <scope>NUCLEOTIDE SEQUENCE [LARGE SCALE GENOMIC DNA]</scope>
    <source>
        <strain evidence="1">S2</strain>
        <tissue evidence="1">Leaf</tissue>
    </source>
</reference>